<dbReference type="EC" id="5.6.2.4" evidence="12"/>
<dbReference type="PANTHER" id="PTHR11070:SF67">
    <property type="entry name" value="DNA 3'-5' HELICASE"/>
    <property type="match status" value="1"/>
</dbReference>
<feature type="domain" description="UvrD-like helicase C-terminal" evidence="16">
    <location>
        <begin position="474"/>
        <end position="738"/>
    </location>
</feature>
<dbReference type="GO" id="GO:0005829">
    <property type="term" value="C:cytosol"/>
    <property type="evidence" value="ECO:0007669"/>
    <property type="project" value="TreeGrafter"/>
</dbReference>
<evidence type="ECO:0000259" key="15">
    <source>
        <dbReference type="PROSITE" id="PS51198"/>
    </source>
</evidence>
<dbReference type="PROSITE" id="PS51198">
    <property type="entry name" value="UVRD_HELICASE_ATP_BIND"/>
    <property type="match status" value="1"/>
</dbReference>
<organism evidence="17 18">
    <name type="scientific">Cochleicola gelatinilyticus</name>
    <dbReference type="NCBI Taxonomy" id="1763537"/>
    <lineage>
        <taxon>Bacteria</taxon>
        <taxon>Pseudomonadati</taxon>
        <taxon>Bacteroidota</taxon>
        <taxon>Flavobacteriia</taxon>
        <taxon>Flavobacteriales</taxon>
        <taxon>Flavobacteriaceae</taxon>
        <taxon>Cochleicola</taxon>
    </lineage>
</organism>
<proteinExistence type="predicted"/>
<evidence type="ECO:0000256" key="4">
    <source>
        <dbReference type="ARBA" id="ARBA00022801"/>
    </source>
</evidence>
<evidence type="ECO:0000256" key="11">
    <source>
        <dbReference type="ARBA" id="ARBA00034617"/>
    </source>
</evidence>
<evidence type="ECO:0000256" key="13">
    <source>
        <dbReference type="ARBA" id="ARBA00048988"/>
    </source>
</evidence>
<evidence type="ECO:0000256" key="7">
    <source>
        <dbReference type="ARBA" id="ARBA00022840"/>
    </source>
</evidence>
<evidence type="ECO:0000256" key="1">
    <source>
        <dbReference type="ARBA" id="ARBA00022722"/>
    </source>
</evidence>
<name>A0A167J430_9FLAO</name>
<evidence type="ECO:0000313" key="18">
    <source>
        <dbReference type="Proteomes" id="UP000077013"/>
    </source>
</evidence>
<dbReference type="STRING" id="1763537.ULVI_06130"/>
<dbReference type="Pfam" id="PF13361">
    <property type="entry name" value="UvrD_C"/>
    <property type="match status" value="2"/>
</dbReference>
<comment type="caution">
    <text evidence="17">The sequence shown here is derived from an EMBL/GenBank/DDBJ whole genome shotgun (WGS) entry which is preliminary data.</text>
</comment>
<dbReference type="GO" id="GO:0000725">
    <property type="term" value="P:recombinational repair"/>
    <property type="evidence" value="ECO:0007669"/>
    <property type="project" value="TreeGrafter"/>
</dbReference>
<dbReference type="InterPro" id="IPR011604">
    <property type="entry name" value="PDDEXK-like_dom_sf"/>
</dbReference>
<keyword evidence="9" id="KW-0234">DNA repair</keyword>
<dbReference type="GO" id="GO:0003677">
    <property type="term" value="F:DNA binding"/>
    <property type="evidence" value="ECO:0007669"/>
    <property type="project" value="UniProtKB-KW"/>
</dbReference>
<dbReference type="GO" id="GO:0043138">
    <property type="term" value="F:3'-5' DNA helicase activity"/>
    <property type="evidence" value="ECO:0007669"/>
    <property type="project" value="UniProtKB-EC"/>
</dbReference>
<feature type="binding site" evidence="14">
    <location>
        <begin position="12"/>
        <end position="19"/>
    </location>
    <ligand>
        <name>ATP</name>
        <dbReference type="ChEBI" id="CHEBI:30616"/>
    </ligand>
</feature>
<evidence type="ECO:0000256" key="6">
    <source>
        <dbReference type="ARBA" id="ARBA00022839"/>
    </source>
</evidence>
<evidence type="ECO:0000256" key="9">
    <source>
        <dbReference type="ARBA" id="ARBA00023204"/>
    </source>
</evidence>
<evidence type="ECO:0000259" key="16">
    <source>
        <dbReference type="PROSITE" id="PS51217"/>
    </source>
</evidence>
<evidence type="ECO:0000256" key="8">
    <source>
        <dbReference type="ARBA" id="ARBA00023125"/>
    </source>
</evidence>
<keyword evidence="2 14" id="KW-0547">Nucleotide-binding</keyword>
<dbReference type="PANTHER" id="PTHR11070">
    <property type="entry name" value="UVRD / RECB / PCRA DNA HELICASE FAMILY MEMBER"/>
    <property type="match status" value="1"/>
</dbReference>
<dbReference type="GO" id="GO:0004527">
    <property type="term" value="F:exonuclease activity"/>
    <property type="evidence" value="ECO:0007669"/>
    <property type="project" value="UniProtKB-KW"/>
</dbReference>
<evidence type="ECO:0000256" key="12">
    <source>
        <dbReference type="ARBA" id="ARBA00034808"/>
    </source>
</evidence>
<dbReference type="Pfam" id="PF00580">
    <property type="entry name" value="UvrD-helicase"/>
    <property type="match status" value="1"/>
</dbReference>
<evidence type="ECO:0000313" key="17">
    <source>
        <dbReference type="EMBL" id="OAB80311.1"/>
    </source>
</evidence>
<dbReference type="RefSeq" id="WP_068590769.1">
    <property type="nucleotide sequence ID" value="NZ_LRXL01000026.1"/>
</dbReference>
<keyword evidence="18" id="KW-1185">Reference proteome</keyword>
<evidence type="ECO:0000256" key="10">
    <source>
        <dbReference type="ARBA" id="ARBA00023235"/>
    </source>
</evidence>
<dbReference type="Proteomes" id="UP000077013">
    <property type="component" value="Unassembled WGS sequence"/>
</dbReference>
<accession>A0A167J430</accession>
<dbReference type="Gene3D" id="3.90.320.10">
    <property type="match status" value="1"/>
</dbReference>
<keyword evidence="4 14" id="KW-0378">Hydrolase</keyword>
<evidence type="ECO:0000256" key="5">
    <source>
        <dbReference type="ARBA" id="ARBA00022806"/>
    </source>
</evidence>
<reference evidence="17 18" key="1">
    <citation type="submission" date="2016-02" db="EMBL/GenBank/DDBJ databases">
        <title>Ulvibacter sp. LPB0005, isolated from Thais luteostoma.</title>
        <authorList>
            <person name="Shin S.-K."/>
            <person name="Yi H."/>
        </authorList>
    </citation>
    <scope>NUCLEOTIDE SEQUENCE [LARGE SCALE GENOMIC DNA]</scope>
    <source>
        <strain evidence="17 18">LPB0005</strain>
    </source>
</reference>
<keyword evidence="7 14" id="KW-0067">ATP-binding</keyword>
<keyword evidence="6" id="KW-0269">Exonuclease</keyword>
<dbReference type="InterPro" id="IPR027417">
    <property type="entry name" value="P-loop_NTPase"/>
</dbReference>
<evidence type="ECO:0000256" key="14">
    <source>
        <dbReference type="PROSITE-ProRule" id="PRU00560"/>
    </source>
</evidence>
<keyword evidence="5 14" id="KW-0347">Helicase</keyword>
<dbReference type="InterPro" id="IPR038726">
    <property type="entry name" value="PDDEXK_AddAB-type"/>
</dbReference>
<dbReference type="GO" id="GO:0005524">
    <property type="term" value="F:ATP binding"/>
    <property type="evidence" value="ECO:0007669"/>
    <property type="project" value="UniProtKB-UniRule"/>
</dbReference>
<dbReference type="InterPro" id="IPR000212">
    <property type="entry name" value="DNA_helicase_UvrD/REP"/>
</dbReference>
<dbReference type="InterPro" id="IPR014016">
    <property type="entry name" value="UvrD-like_ATP-bd"/>
</dbReference>
<gene>
    <name evidence="17" type="ORF">ULVI_06130</name>
</gene>
<comment type="catalytic activity">
    <reaction evidence="11">
        <text>Couples ATP hydrolysis with the unwinding of duplex DNA by translocating in the 3'-5' direction.</text>
        <dbReference type="EC" id="5.6.2.4"/>
    </reaction>
</comment>
<keyword evidence="10" id="KW-0413">Isomerase</keyword>
<sequence>MNSPTPFTIYNASAGSGKTFTLVKKYLLLLLRSEKAGTYKNLLAITFTNKAVAEMKERIVSNLVAFSEESALDTPSDMMGFIAEELQLTLPEIHNRSKRTLQHLLHHYASFSVETIDRFNHQLIRTFARDLKLDGNFEVTLDTKQLLEEAVDKLISRAGEDLEITQVLLDFALDKTDEDRSWDIAKDIVSASKILLNENDLPKVLALKQRSLKDFVLLKKHLLDQIKIYSETISNEASELLQLIETRGISPSDFSGGYFSKYLTSLSEKNFNVNFDLAWQNNMRIKPMYPGRLLKSNPENAAIIDELSPLFEEKFLSTKQNILKIKFNLNVLKNLIPLSVINLVRQEMEGIKEEKNIIPISEFNTLIYNEIKDQPAPFIYERLGEKYQHFFIDEFQDTSKLQWENLIPLVDNALSQLDGDGNTGSLLLVGDAKQSIYRWRGGLPEQFISLYGGVSPFSTLPAVLNLDTNYRSTHEIIDFNNAFFRYVSNFFGNPIHESLYKIGNEQKSNAKKNGYVEIQFIENTAKEEKDTSYCAAVLEAIQVLKNDTFQYSDICILTRAKKDGITLSSFLMEQGIPVISQETLLLQYSEVILFLVDILTLTLFPEHEEVKIRILDFLHKKFQIEEPQHTFFKRFLSQSIEDSQSLLLKYNIDIDFHYLASVSLYQSFEYTIRQCALEKNADAYLFGFMDFVYDFQQQPQADKTGFLTYWEQKKDSASFPAGEGTNAVQVMTIHKAKGLEFPAVIFPYADINIYDAKREKIWFPFEHEETNFKEVQLNFNKDIETFGSKGTELYHDLRNTLALDNLNLLYVTLTRAVERLYIFSETPSAIRDDGPTKYSQFFSEFLKNRNLWNETQLLYSFGKKDLKIPVKTITEAEPILPIYVSTSPSEHNLSIITTDATLWETEAEEAISVGNLLHDTMAEIKYVQEVEPVLSGLSIRNVIPLDEFNALEKTVKRIVSHPELQDVFNTTDIIRNEWDIITSEGFVVRPDRLNIDSNTSVRIIDYKTGVPTYHHEEQLNGYAIALRDMGFKVKEKILIYANAQEITINKF</sequence>
<protein>
    <recommendedName>
        <fullName evidence="12">DNA 3'-5' helicase</fullName>
        <ecNumber evidence="12">5.6.2.4</ecNumber>
    </recommendedName>
</protein>
<dbReference type="AlphaFoldDB" id="A0A167J430"/>
<comment type="catalytic activity">
    <reaction evidence="13">
        <text>ATP + H2O = ADP + phosphate + H(+)</text>
        <dbReference type="Rhea" id="RHEA:13065"/>
        <dbReference type="ChEBI" id="CHEBI:15377"/>
        <dbReference type="ChEBI" id="CHEBI:15378"/>
        <dbReference type="ChEBI" id="CHEBI:30616"/>
        <dbReference type="ChEBI" id="CHEBI:43474"/>
        <dbReference type="ChEBI" id="CHEBI:456216"/>
        <dbReference type="EC" id="5.6.2.4"/>
    </reaction>
</comment>
<evidence type="ECO:0000256" key="2">
    <source>
        <dbReference type="ARBA" id="ARBA00022741"/>
    </source>
</evidence>
<keyword evidence="8" id="KW-0238">DNA-binding</keyword>
<dbReference type="PROSITE" id="PS51217">
    <property type="entry name" value="UVRD_HELICASE_CTER"/>
    <property type="match status" value="1"/>
</dbReference>
<dbReference type="Pfam" id="PF12705">
    <property type="entry name" value="PDDEXK_1"/>
    <property type="match status" value="1"/>
</dbReference>
<dbReference type="InterPro" id="IPR014017">
    <property type="entry name" value="DNA_helicase_UvrD-like_C"/>
</dbReference>
<feature type="domain" description="UvrD-like helicase ATP-binding" evidence="15">
    <location>
        <begin position="1"/>
        <end position="473"/>
    </location>
</feature>
<dbReference type="Gene3D" id="3.40.50.300">
    <property type="entry name" value="P-loop containing nucleotide triphosphate hydrolases"/>
    <property type="match status" value="3"/>
</dbReference>
<dbReference type="SUPFAM" id="SSF52540">
    <property type="entry name" value="P-loop containing nucleoside triphosphate hydrolases"/>
    <property type="match status" value="1"/>
</dbReference>
<keyword evidence="1" id="KW-0540">Nuclease</keyword>
<keyword evidence="3" id="KW-0227">DNA damage</keyword>
<dbReference type="OrthoDB" id="9810135at2"/>
<dbReference type="Gene3D" id="1.10.3170.10">
    <property type="entry name" value="Recbcd, chain B, domain 2"/>
    <property type="match status" value="1"/>
</dbReference>
<evidence type="ECO:0000256" key="3">
    <source>
        <dbReference type="ARBA" id="ARBA00022763"/>
    </source>
</evidence>
<dbReference type="EMBL" id="LRXL01000026">
    <property type="protein sequence ID" value="OAB80311.1"/>
    <property type="molecule type" value="Genomic_DNA"/>
</dbReference>